<comment type="similarity">
    <text evidence="1 3">Belongs to the type-B carboxylesterase/lipase family.</text>
</comment>
<organism evidence="5 6">
    <name type="scientific">Psilocybe cf. subviscida</name>
    <dbReference type="NCBI Taxonomy" id="2480587"/>
    <lineage>
        <taxon>Eukaryota</taxon>
        <taxon>Fungi</taxon>
        <taxon>Dikarya</taxon>
        <taxon>Basidiomycota</taxon>
        <taxon>Agaricomycotina</taxon>
        <taxon>Agaricomycetes</taxon>
        <taxon>Agaricomycetidae</taxon>
        <taxon>Agaricales</taxon>
        <taxon>Agaricineae</taxon>
        <taxon>Strophariaceae</taxon>
        <taxon>Psilocybe</taxon>
    </lineage>
</organism>
<evidence type="ECO:0000259" key="4">
    <source>
        <dbReference type="Pfam" id="PF00135"/>
    </source>
</evidence>
<keyword evidence="2 3" id="KW-0378">Hydrolase</keyword>
<evidence type="ECO:0000256" key="3">
    <source>
        <dbReference type="RuleBase" id="RU361235"/>
    </source>
</evidence>
<proteinExistence type="inferred from homology"/>
<dbReference type="InterPro" id="IPR019826">
    <property type="entry name" value="Carboxylesterase_B_AS"/>
</dbReference>
<keyword evidence="6" id="KW-1185">Reference proteome</keyword>
<dbReference type="EMBL" id="JAACJJ010000043">
    <property type="protein sequence ID" value="KAF5314859.1"/>
    <property type="molecule type" value="Genomic_DNA"/>
</dbReference>
<dbReference type="GO" id="GO:0016787">
    <property type="term" value="F:hydrolase activity"/>
    <property type="evidence" value="ECO:0007669"/>
    <property type="project" value="UniProtKB-KW"/>
</dbReference>
<dbReference type="OrthoDB" id="408631at2759"/>
<dbReference type="PROSITE" id="PS00122">
    <property type="entry name" value="CARBOXYLESTERASE_B_1"/>
    <property type="match status" value="1"/>
</dbReference>
<protein>
    <recommendedName>
        <fullName evidence="3">Carboxylic ester hydrolase</fullName>
        <ecNumber evidence="3">3.1.1.-</ecNumber>
    </recommendedName>
</protein>
<evidence type="ECO:0000313" key="5">
    <source>
        <dbReference type="EMBL" id="KAF5314859.1"/>
    </source>
</evidence>
<comment type="caution">
    <text evidence="5">The sequence shown here is derived from an EMBL/GenBank/DDBJ whole genome shotgun (WGS) entry which is preliminary data.</text>
</comment>
<feature type="signal peptide" evidence="3">
    <location>
        <begin position="1"/>
        <end position="26"/>
    </location>
</feature>
<evidence type="ECO:0000313" key="6">
    <source>
        <dbReference type="Proteomes" id="UP000567179"/>
    </source>
</evidence>
<dbReference type="Gene3D" id="3.40.50.1820">
    <property type="entry name" value="alpha/beta hydrolase"/>
    <property type="match status" value="1"/>
</dbReference>
<sequence>MLQRALLSTILLVGASLASLIPSSRSVPNDAPVVRLNYGAFQGNVSGDLVQFLGMPFAAPPVGHLRFALPAPPIPFKGIRNATSFGAACFQQKLSVPPALPFSIAKNPVGGVSEDCLFINVVAPASASRWGKLPVIMWIFGGGFEFGDTSGNPGDSVVARSIALGEPIIYVSANYRLNAFGFLGGKELKNAGLGNIGLRDQRFAMEWIQTYILSFGGDPKRVTIWGESSGAWSVGLHHVINNGVQGQLFSGGIMESGAPPSLRLISSNQPLFDQLVVDTGCKHATNALECLRSVPYTNLTAAINRTPDLFSFNSLQLAWEPTIDGMVIKRDPMISVQKRLFSKVPIISGNCDDEGTLFATSTTNITTDADFLNYLQTNYQIPQAKLAAVAQAYPADVTQGSPFGTGTQNDLTPQYKRLAAVQGDLFFQAPRRFFMQAMSRTQKTYAFLYKRGKVIPFPFLGAFHISDIPEFYGTVSISGTPPDFIGTDALVNFVNTLDPNTPAKTATNSSSSLLQNIKWLPWGSSLTQPPMLTFTDPAPSVSITFDTYRKDAMNILNDIVLERASQLN</sequence>
<evidence type="ECO:0000256" key="1">
    <source>
        <dbReference type="ARBA" id="ARBA00005964"/>
    </source>
</evidence>
<dbReference type="InterPro" id="IPR002018">
    <property type="entry name" value="CarbesteraseB"/>
</dbReference>
<gene>
    <name evidence="5" type="ORF">D9619_007082</name>
</gene>
<keyword evidence="3" id="KW-0732">Signal</keyword>
<dbReference type="InterPro" id="IPR019819">
    <property type="entry name" value="Carboxylesterase_B_CS"/>
</dbReference>
<dbReference type="InterPro" id="IPR029058">
    <property type="entry name" value="AB_hydrolase_fold"/>
</dbReference>
<accession>A0A8H5B1L1</accession>
<feature type="domain" description="Carboxylesterase type B" evidence="4">
    <location>
        <begin position="31"/>
        <end position="507"/>
    </location>
</feature>
<dbReference type="PANTHER" id="PTHR11559">
    <property type="entry name" value="CARBOXYLESTERASE"/>
    <property type="match status" value="1"/>
</dbReference>
<reference evidence="5 6" key="1">
    <citation type="journal article" date="2020" name="ISME J.">
        <title>Uncovering the hidden diversity of litter-decomposition mechanisms in mushroom-forming fungi.</title>
        <authorList>
            <person name="Floudas D."/>
            <person name="Bentzer J."/>
            <person name="Ahren D."/>
            <person name="Johansson T."/>
            <person name="Persson P."/>
            <person name="Tunlid A."/>
        </authorList>
    </citation>
    <scope>NUCLEOTIDE SEQUENCE [LARGE SCALE GENOMIC DNA]</scope>
    <source>
        <strain evidence="5 6">CBS 101986</strain>
    </source>
</reference>
<dbReference type="EC" id="3.1.1.-" evidence="3"/>
<dbReference type="SUPFAM" id="SSF53474">
    <property type="entry name" value="alpha/beta-Hydrolases"/>
    <property type="match status" value="1"/>
</dbReference>
<dbReference type="Pfam" id="PF00135">
    <property type="entry name" value="COesterase"/>
    <property type="match status" value="1"/>
</dbReference>
<feature type="chain" id="PRO_5034645745" description="Carboxylic ester hydrolase" evidence="3">
    <location>
        <begin position="27"/>
        <end position="568"/>
    </location>
</feature>
<dbReference type="AlphaFoldDB" id="A0A8H5B1L1"/>
<dbReference type="PROSITE" id="PS00941">
    <property type="entry name" value="CARBOXYLESTERASE_B_2"/>
    <property type="match status" value="1"/>
</dbReference>
<dbReference type="InterPro" id="IPR050309">
    <property type="entry name" value="Type-B_Carboxylest/Lipase"/>
</dbReference>
<name>A0A8H5B1L1_9AGAR</name>
<dbReference type="Proteomes" id="UP000567179">
    <property type="component" value="Unassembled WGS sequence"/>
</dbReference>
<evidence type="ECO:0000256" key="2">
    <source>
        <dbReference type="ARBA" id="ARBA00022801"/>
    </source>
</evidence>